<proteinExistence type="predicted"/>
<dbReference type="EMBL" id="FR872582">
    <property type="protein sequence ID" value="CCB89537.1"/>
    <property type="molecule type" value="Genomic_DNA"/>
</dbReference>
<dbReference type="HOGENOM" id="CLU_1853883_0_0_0"/>
<accession>F8L9K0</accession>
<dbReference type="AlphaFoldDB" id="F8L9K0"/>
<reference evidence="1 2" key="2">
    <citation type="journal article" date="2011" name="Mol. Biol. Evol.">
        <title>Unity in variety--the pan-genome of the Chlamydiae.</title>
        <authorList>
            <person name="Collingro A."/>
            <person name="Tischler P."/>
            <person name="Weinmaier T."/>
            <person name="Penz T."/>
            <person name="Heinz E."/>
            <person name="Brunham R.C."/>
            <person name="Read T.D."/>
            <person name="Bavoil P.M."/>
            <person name="Sachse K."/>
            <person name="Kahane S."/>
            <person name="Friedman M.G."/>
            <person name="Rattei T."/>
            <person name="Myers G.S."/>
            <person name="Horn M."/>
        </authorList>
    </citation>
    <scope>NUCLEOTIDE SEQUENCE [LARGE SCALE GENOMIC DNA]</scope>
    <source>
        <strain evidence="2">ATCC VR-1471 / Z</strain>
    </source>
</reference>
<name>F8L9K0_SIMNZ</name>
<evidence type="ECO:0000313" key="2">
    <source>
        <dbReference type="Proteomes" id="UP000000496"/>
    </source>
</evidence>
<organism evidence="1 2">
    <name type="scientific">Simkania negevensis (strain ATCC VR-1471 / DSM 27360 / Z)</name>
    <dbReference type="NCBI Taxonomy" id="331113"/>
    <lineage>
        <taxon>Bacteria</taxon>
        <taxon>Pseudomonadati</taxon>
        <taxon>Chlamydiota</taxon>
        <taxon>Chlamydiia</taxon>
        <taxon>Parachlamydiales</taxon>
        <taxon>Simkaniaceae</taxon>
        <taxon>Simkania</taxon>
    </lineage>
</organism>
<dbReference type="Proteomes" id="UP000000496">
    <property type="component" value="Chromosome gsn.131"/>
</dbReference>
<reference key="1">
    <citation type="journal article" date="2011" name="Mol. Biol. Evol.">
        <title>Unity in variety -- the pan-genome of the Chlamydiae.</title>
        <authorList>
            <person name="Collingro A."/>
            <person name="Tischler P."/>
            <person name="Weinmaier T."/>
            <person name="Penz T."/>
            <person name="Heinz E."/>
            <person name="Brunham R.C."/>
            <person name="Read T.D."/>
            <person name="Bavoil P.M."/>
            <person name="Sachse K."/>
            <person name="Kahane S."/>
            <person name="Friedman M.G."/>
            <person name="Rattei T."/>
            <person name="Myers G.S.A."/>
            <person name="Horn M."/>
        </authorList>
    </citation>
    <scope>NUCLEOTIDE SEQUENCE</scope>
    <source>
        <strain>Z</strain>
    </source>
</reference>
<gene>
    <name evidence="1" type="ordered locus">SNE_A16600</name>
</gene>
<dbReference type="KEGG" id="sng:SNE_A16600"/>
<evidence type="ECO:0000313" key="1">
    <source>
        <dbReference type="EMBL" id="CCB89537.1"/>
    </source>
</evidence>
<dbReference type="RefSeq" id="WP_013944003.1">
    <property type="nucleotide sequence ID" value="NC_015713.1"/>
</dbReference>
<keyword evidence="2" id="KW-1185">Reference proteome</keyword>
<protein>
    <submittedName>
        <fullName evidence="1">Uncharacterized protein</fullName>
    </submittedName>
</protein>
<sequence>MSSIQRVVVDTQPSNQVELSSEKSFNADLRELKSYLDSIHNNPDLLHSDKFQNSIYSFMQKFANDFNQLPQNERKSSEMKTLIGDLAQYGLVDGNTDGISVSPYQSQFSNALDGLVMPGQKKVIRTILDPAILAAMRK</sequence>